<keyword evidence="2" id="KW-0521">NADP</keyword>
<dbReference type="InterPro" id="IPR020904">
    <property type="entry name" value="Sc_DH/Rdtase_CS"/>
</dbReference>
<dbReference type="GO" id="GO:0044550">
    <property type="term" value="P:secondary metabolite biosynthetic process"/>
    <property type="evidence" value="ECO:0007669"/>
    <property type="project" value="UniProtKB-ARBA"/>
</dbReference>
<dbReference type="InterPro" id="IPR036291">
    <property type="entry name" value="NAD(P)-bd_dom_sf"/>
</dbReference>
<name>A0A0U5GML6_ASPCI</name>
<organism evidence="4 5">
    <name type="scientific">Aspergillus calidoustus</name>
    <dbReference type="NCBI Taxonomy" id="454130"/>
    <lineage>
        <taxon>Eukaryota</taxon>
        <taxon>Fungi</taxon>
        <taxon>Dikarya</taxon>
        <taxon>Ascomycota</taxon>
        <taxon>Pezizomycotina</taxon>
        <taxon>Eurotiomycetes</taxon>
        <taxon>Eurotiomycetidae</taxon>
        <taxon>Eurotiales</taxon>
        <taxon>Aspergillaceae</taxon>
        <taxon>Aspergillus</taxon>
        <taxon>Aspergillus subgen. Nidulantes</taxon>
    </lineage>
</organism>
<dbReference type="STRING" id="454130.A0A0U5GML6"/>
<accession>A0A0U5GML6</accession>
<protein>
    <recommendedName>
        <fullName evidence="6">Gluconate 5-dehydrogenase</fullName>
    </recommendedName>
</protein>
<evidence type="ECO:0000313" key="5">
    <source>
        <dbReference type="Proteomes" id="UP000054771"/>
    </source>
</evidence>
<dbReference type="SUPFAM" id="SSF51735">
    <property type="entry name" value="NAD(P)-binding Rossmann-fold domains"/>
    <property type="match status" value="1"/>
</dbReference>
<dbReference type="InterPro" id="IPR002347">
    <property type="entry name" value="SDR_fam"/>
</dbReference>
<evidence type="ECO:0000256" key="3">
    <source>
        <dbReference type="ARBA" id="ARBA00023002"/>
    </source>
</evidence>
<dbReference type="FunFam" id="3.40.50.720:FF:000084">
    <property type="entry name" value="Short-chain dehydrogenase reductase"/>
    <property type="match status" value="1"/>
</dbReference>
<dbReference type="Proteomes" id="UP000054771">
    <property type="component" value="Unassembled WGS sequence"/>
</dbReference>
<dbReference type="Pfam" id="PF13561">
    <property type="entry name" value="adh_short_C2"/>
    <property type="match status" value="1"/>
</dbReference>
<evidence type="ECO:0008006" key="6">
    <source>
        <dbReference type="Google" id="ProtNLM"/>
    </source>
</evidence>
<dbReference type="OMA" id="SHIGPMA"/>
<dbReference type="Gene3D" id="3.40.50.720">
    <property type="entry name" value="NAD(P)-binding Rossmann-like Domain"/>
    <property type="match status" value="1"/>
</dbReference>
<keyword evidence="5" id="KW-1185">Reference proteome</keyword>
<sequence length="261" mass="27006">MTDGIRTSATYLESLFGLRGRVAVVTGGSSGIGRAMAAALGMAGAAVIVVARRPSPVQNTVDYLSSKGVEAHGLPIDVRDADAISNAVIKQYGVPDILVNAAGINTRIHMDHLSVKDWDETIAVNLTAPFALGQKFGPAMAKRGSGRIINIVSQQSFRAFGNSGAYGASKGGLVSLTRSQAEAWSSRGVLCNAIAPGLVETAMTTAVLGDPMKAESHAMRTMIRRNGVAEDFGGIAVYLASDASKAVTGQVFFVDGGYSAT</sequence>
<evidence type="ECO:0000256" key="2">
    <source>
        <dbReference type="ARBA" id="ARBA00022857"/>
    </source>
</evidence>
<comment type="similarity">
    <text evidence="1">Belongs to the short-chain dehydrogenases/reductases (SDR) family.</text>
</comment>
<dbReference type="PRINTS" id="PR00081">
    <property type="entry name" value="GDHRDH"/>
</dbReference>
<reference evidence="5" key="1">
    <citation type="journal article" date="2016" name="Genome Announc.">
        <title>Draft genome sequences of fungus Aspergillus calidoustus.</title>
        <authorList>
            <person name="Horn F."/>
            <person name="Linde J."/>
            <person name="Mattern D.J."/>
            <person name="Walther G."/>
            <person name="Guthke R."/>
            <person name="Scherlach K."/>
            <person name="Martin K."/>
            <person name="Brakhage A.A."/>
            <person name="Petzke L."/>
            <person name="Valiante V."/>
        </authorList>
    </citation>
    <scope>NUCLEOTIDE SEQUENCE [LARGE SCALE GENOMIC DNA]</scope>
    <source>
        <strain evidence="5">SF006504</strain>
    </source>
</reference>
<gene>
    <name evidence="4" type="ORF">ASPCAL03226</name>
</gene>
<evidence type="ECO:0000256" key="1">
    <source>
        <dbReference type="ARBA" id="ARBA00006484"/>
    </source>
</evidence>
<dbReference type="PANTHER" id="PTHR42760">
    <property type="entry name" value="SHORT-CHAIN DEHYDROGENASES/REDUCTASES FAMILY MEMBER"/>
    <property type="match status" value="1"/>
</dbReference>
<dbReference type="EMBL" id="CDMC01000002">
    <property type="protein sequence ID" value="CEN60793.1"/>
    <property type="molecule type" value="Genomic_DNA"/>
</dbReference>
<proteinExistence type="inferred from homology"/>
<dbReference type="PANTHER" id="PTHR42760:SF115">
    <property type="entry name" value="3-OXOACYL-[ACYL-CARRIER-PROTEIN] REDUCTASE FABG"/>
    <property type="match status" value="1"/>
</dbReference>
<keyword evidence="3" id="KW-0560">Oxidoreductase</keyword>
<dbReference type="AlphaFoldDB" id="A0A0U5GML6"/>
<dbReference type="PRINTS" id="PR00080">
    <property type="entry name" value="SDRFAMILY"/>
</dbReference>
<evidence type="ECO:0000313" key="4">
    <source>
        <dbReference type="EMBL" id="CEN60793.1"/>
    </source>
</evidence>
<dbReference type="OrthoDB" id="37659at2759"/>
<dbReference type="PROSITE" id="PS00061">
    <property type="entry name" value="ADH_SHORT"/>
    <property type="match status" value="1"/>
</dbReference>
<dbReference type="GO" id="GO:0016616">
    <property type="term" value="F:oxidoreductase activity, acting on the CH-OH group of donors, NAD or NADP as acceptor"/>
    <property type="evidence" value="ECO:0007669"/>
    <property type="project" value="TreeGrafter"/>
</dbReference>